<accession>A0A6L5XAJ5</accession>
<dbReference type="RefSeq" id="WP_154327289.1">
    <property type="nucleotide sequence ID" value="NZ_CP045696.1"/>
</dbReference>
<dbReference type="Pfam" id="PF10825">
    <property type="entry name" value="DUF2752"/>
    <property type="match status" value="1"/>
</dbReference>
<dbReference type="InterPro" id="IPR021215">
    <property type="entry name" value="DUF2752"/>
</dbReference>
<name>A0A6L5XAJ5_9BACT</name>
<reference evidence="2 3" key="1">
    <citation type="submission" date="2019-08" db="EMBL/GenBank/DDBJ databases">
        <title>In-depth cultivation of the pig gut microbiome towards novel bacterial diversity and tailored functional studies.</title>
        <authorList>
            <person name="Wylensek D."/>
            <person name="Hitch T.C.A."/>
            <person name="Clavel T."/>
        </authorList>
    </citation>
    <scope>NUCLEOTIDE SEQUENCE [LARGE SCALE GENOMIC DNA]</scope>
    <source>
        <strain evidence="2 3">Oil-RF-744-WCA-WT-10</strain>
    </source>
</reference>
<feature type="transmembrane region" description="Helical" evidence="1">
    <location>
        <begin position="100"/>
        <end position="120"/>
    </location>
</feature>
<evidence type="ECO:0000256" key="1">
    <source>
        <dbReference type="SAM" id="Phobius"/>
    </source>
</evidence>
<evidence type="ECO:0000313" key="3">
    <source>
        <dbReference type="Proteomes" id="UP000483362"/>
    </source>
</evidence>
<keyword evidence="1" id="KW-0812">Transmembrane</keyword>
<keyword evidence="1" id="KW-0472">Membrane</keyword>
<protein>
    <submittedName>
        <fullName evidence="2">DUF2752 domain-containing protein</fullName>
    </submittedName>
</protein>
<dbReference type="Proteomes" id="UP000483362">
    <property type="component" value="Unassembled WGS sequence"/>
</dbReference>
<proteinExistence type="predicted"/>
<gene>
    <name evidence="2" type="ORF">FYJ29_02720</name>
</gene>
<comment type="caution">
    <text evidence="2">The sequence shown here is derived from an EMBL/GenBank/DDBJ whole genome shotgun (WGS) entry which is preliminary data.</text>
</comment>
<keyword evidence="1" id="KW-1133">Transmembrane helix</keyword>
<dbReference type="AlphaFoldDB" id="A0A6L5XAJ5"/>
<feature type="transmembrane region" description="Helical" evidence="1">
    <location>
        <begin position="7"/>
        <end position="26"/>
    </location>
</feature>
<sequence length="126" mass="14097">MTRRRVTQLVVGLAALVVAAVVYFTFDPSHSAWFPKCPFLVLTGYKCPGCGSQRAVHALLTGNLATAWHYNALLVVALPFIALLLAGLAMRRRYPRFDAALNSLWVIWTVLVVIIAWWLARNIMGW</sequence>
<evidence type="ECO:0000313" key="2">
    <source>
        <dbReference type="EMBL" id="MSS16687.1"/>
    </source>
</evidence>
<keyword evidence="3" id="KW-1185">Reference proteome</keyword>
<dbReference type="EMBL" id="VULT01000003">
    <property type="protein sequence ID" value="MSS16687.1"/>
    <property type="molecule type" value="Genomic_DNA"/>
</dbReference>
<feature type="transmembrane region" description="Helical" evidence="1">
    <location>
        <begin position="68"/>
        <end position="88"/>
    </location>
</feature>
<organism evidence="2 3">
    <name type="scientific">Sodaliphilus pleomorphus</name>
    <dbReference type="NCBI Taxonomy" id="2606626"/>
    <lineage>
        <taxon>Bacteria</taxon>
        <taxon>Pseudomonadati</taxon>
        <taxon>Bacteroidota</taxon>
        <taxon>Bacteroidia</taxon>
        <taxon>Bacteroidales</taxon>
        <taxon>Muribaculaceae</taxon>
        <taxon>Sodaliphilus</taxon>
    </lineage>
</organism>